<protein>
    <submittedName>
        <fullName evidence="3">DUF1707 domain-containing protein</fullName>
    </submittedName>
</protein>
<feature type="domain" description="DUF1707" evidence="2">
    <location>
        <begin position="20"/>
        <end position="72"/>
    </location>
</feature>
<name>A0A3A9ZEA4_9ACTN</name>
<comment type="caution">
    <text evidence="3">The sequence shown here is derived from an EMBL/GenBank/DDBJ whole genome shotgun (WGS) entry which is preliminary data.</text>
</comment>
<evidence type="ECO:0000259" key="2">
    <source>
        <dbReference type="Pfam" id="PF08044"/>
    </source>
</evidence>
<feature type="region of interest" description="Disordered" evidence="1">
    <location>
        <begin position="1"/>
        <end position="22"/>
    </location>
</feature>
<dbReference type="OrthoDB" id="4772576at2"/>
<feature type="compositionally biased region" description="Pro residues" evidence="1">
    <location>
        <begin position="1"/>
        <end position="16"/>
    </location>
</feature>
<dbReference type="EMBL" id="RBAL01000001">
    <property type="protein sequence ID" value="RKN46688.1"/>
    <property type="molecule type" value="Genomic_DNA"/>
</dbReference>
<gene>
    <name evidence="3" type="ORF">D7294_00165</name>
</gene>
<evidence type="ECO:0000313" key="4">
    <source>
        <dbReference type="Proteomes" id="UP000272474"/>
    </source>
</evidence>
<dbReference type="PANTHER" id="PTHR40763:SF5">
    <property type="entry name" value="MEMBRANE PROTEIN"/>
    <property type="match status" value="1"/>
</dbReference>
<evidence type="ECO:0000313" key="3">
    <source>
        <dbReference type="EMBL" id="RKN46688.1"/>
    </source>
</evidence>
<organism evidence="3 4">
    <name type="scientific">Streptomyces hoynatensis</name>
    <dbReference type="NCBI Taxonomy" id="1141874"/>
    <lineage>
        <taxon>Bacteria</taxon>
        <taxon>Bacillati</taxon>
        <taxon>Actinomycetota</taxon>
        <taxon>Actinomycetes</taxon>
        <taxon>Kitasatosporales</taxon>
        <taxon>Streptomycetaceae</taxon>
        <taxon>Streptomyces</taxon>
    </lineage>
</organism>
<dbReference type="InterPro" id="IPR012551">
    <property type="entry name" value="DUF1707_SHOCT-like"/>
</dbReference>
<evidence type="ECO:0000256" key="1">
    <source>
        <dbReference type="SAM" id="MobiDB-lite"/>
    </source>
</evidence>
<dbReference type="Pfam" id="PF08044">
    <property type="entry name" value="DUF1707"/>
    <property type="match status" value="1"/>
</dbReference>
<dbReference type="PANTHER" id="PTHR40763">
    <property type="entry name" value="MEMBRANE PROTEIN-RELATED"/>
    <property type="match status" value="1"/>
</dbReference>
<keyword evidence="4" id="KW-1185">Reference proteome</keyword>
<dbReference type="Proteomes" id="UP000272474">
    <property type="component" value="Unassembled WGS sequence"/>
</dbReference>
<feature type="region of interest" description="Disordered" evidence="1">
    <location>
        <begin position="185"/>
        <end position="213"/>
    </location>
</feature>
<dbReference type="RefSeq" id="WP_120674127.1">
    <property type="nucleotide sequence ID" value="NZ_RBAL01000001.1"/>
</dbReference>
<accession>A0A3A9ZEA4</accession>
<dbReference type="AlphaFoldDB" id="A0A3A9ZEA4"/>
<reference evidence="3 4" key="1">
    <citation type="journal article" date="2014" name="Int. J. Syst. Evol. Microbiol.">
        <title>Streptomyces hoynatensis sp. nov., isolated from deep marine sediment.</title>
        <authorList>
            <person name="Veyisoglu A."/>
            <person name="Sahin N."/>
        </authorList>
    </citation>
    <scope>NUCLEOTIDE SEQUENCE [LARGE SCALE GENOMIC DNA]</scope>
    <source>
        <strain evidence="3 4">KCTC 29097</strain>
    </source>
</reference>
<proteinExistence type="predicted"/>
<sequence>MPDDAPPPNLPAPRPGNPQLRVSDREREQVVEFLQVAAGDGRLTLAELDERVGAALAARTVSDLAALTADLPLEEMPPGAREVIRIDQRFGESERTGRWLVPRRMEVALMFSELKLDFTEAVLTHRVLDIDVNLRLGGHLTLVTAPGIVVNADGISHSRGEIKLPPAPGPETPVRLSILLTGRSTGGDIVARPPRRAPWQRLRRKPRPGDASP</sequence>